<comment type="caution">
    <text evidence="9">The sequence shown here is derived from an EMBL/GenBank/DDBJ whole genome shotgun (WGS) entry which is preliminary data.</text>
</comment>
<feature type="binding site" evidence="6 7">
    <location>
        <position position="122"/>
    </location>
    <ligand>
        <name>S-adenosyl-L-methionine</name>
        <dbReference type="ChEBI" id="CHEBI:59789"/>
    </ligand>
</feature>
<evidence type="ECO:0000256" key="5">
    <source>
        <dbReference type="ARBA" id="ARBA00022694"/>
    </source>
</evidence>
<dbReference type="GO" id="GO:0141098">
    <property type="term" value="F:tRNA (cytidine(34)-2'-O)-methyltransferase activity"/>
    <property type="evidence" value="ECO:0007669"/>
    <property type="project" value="RHEA"/>
</dbReference>
<dbReference type="InterPro" id="IPR029028">
    <property type="entry name" value="Alpha/beta_knot_MTases"/>
</dbReference>
<comment type="catalytic activity">
    <reaction evidence="6">
        <text>5-carboxymethylaminomethyluridine(34) in tRNA(Leu) + S-adenosyl-L-methionine = 5-carboxymethylaminomethyl-2'-O-methyluridine(34) in tRNA(Leu) + S-adenosyl-L-homocysteine + H(+)</text>
        <dbReference type="Rhea" id="RHEA:43088"/>
        <dbReference type="Rhea" id="RHEA-COMP:10333"/>
        <dbReference type="Rhea" id="RHEA-COMP:10334"/>
        <dbReference type="ChEBI" id="CHEBI:15378"/>
        <dbReference type="ChEBI" id="CHEBI:57856"/>
        <dbReference type="ChEBI" id="CHEBI:59789"/>
        <dbReference type="ChEBI" id="CHEBI:74508"/>
        <dbReference type="ChEBI" id="CHEBI:74511"/>
        <dbReference type="EC" id="2.1.1.207"/>
    </reaction>
</comment>
<dbReference type="SUPFAM" id="SSF75217">
    <property type="entry name" value="alpha/beta knot"/>
    <property type="match status" value="1"/>
</dbReference>
<dbReference type="GO" id="GO:0005737">
    <property type="term" value="C:cytoplasm"/>
    <property type="evidence" value="ECO:0007669"/>
    <property type="project" value="UniProtKB-SubCell"/>
</dbReference>
<dbReference type="InterPro" id="IPR016914">
    <property type="entry name" value="TrmL"/>
</dbReference>
<reference evidence="9 10" key="1">
    <citation type="submission" date="2014-03" db="EMBL/GenBank/DDBJ databases">
        <title>Genome sequence of Clostridium litorale W6, DSM 5388.</title>
        <authorList>
            <person name="Poehlein A."/>
            <person name="Jagirdar A."/>
            <person name="Khonsari B."/>
            <person name="Chibani C.M."/>
            <person name="Gutierrez Gutierrez D.A."/>
            <person name="Davydova E."/>
            <person name="Alghaithi H.S."/>
            <person name="Nair K.P."/>
            <person name="Dhamotharan K."/>
            <person name="Chandran L."/>
            <person name="G W."/>
            <person name="Daniel R."/>
        </authorList>
    </citation>
    <scope>NUCLEOTIDE SEQUENCE [LARGE SCALE GENOMIC DNA]</scope>
    <source>
        <strain evidence="9 10">W6</strain>
    </source>
</reference>
<dbReference type="EMBL" id="JJMM01000010">
    <property type="protein sequence ID" value="KDR95548.1"/>
    <property type="molecule type" value="Genomic_DNA"/>
</dbReference>
<feature type="domain" description="tRNA/rRNA methyltransferase SpoU type" evidence="8">
    <location>
        <begin position="3"/>
        <end position="144"/>
    </location>
</feature>
<dbReference type="EC" id="2.1.1.207" evidence="6"/>
<evidence type="ECO:0000256" key="3">
    <source>
        <dbReference type="ARBA" id="ARBA00022679"/>
    </source>
</evidence>
<keyword evidence="10" id="KW-1185">Reference proteome</keyword>
<dbReference type="PIRSF" id="PIRSF029256">
    <property type="entry name" value="SpoU_TrmH_prd"/>
    <property type="match status" value="1"/>
</dbReference>
<dbReference type="eggNOG" id="COG0219">
    <property type="taxonomic scope" value="Bacteria"/>
</dbReference>
<dbReference type="STRING" id="1121324.CLIT_10c02750"/>
<dbReference type="HAMAP" id="MF_01885">
    <property type="entry name" value="tRNA_methyltr_TrmL"/>
    <property type="match status" value="1"/>
</dbReference>
<dbReference type="CDD" id="cd18094">
    <property type="entry name" value="SpoU-like_TrmL"/>
    <property type="match status" value="1"/>
</dbReference>
<evidence type="ECO:0000256" key="7">
    <source>
        <dbReference type="PIRSR" id="PIRSR029256-1"/>
    </source>
</evidence>
<keyword evidence="2 6" id="KW-0489">Methyltransferase</keyword>
<accession>A0A069RFI9</accession>
<dbReference type="Proteomes" id="UP000027946">
    <property type="component" value="Unassembled WGS sequence"/>
</dbReference>
<comment type="function">
    <text evidence="6">Could methylate the ribose at the nucleotide 34 wobble position in tRNA.</text>
</comment>
<evidence type="ECO:0000256" key="2">
    <source>
        <dbReference type="ARBA" id="ARBA00022603"/>
    </source>
</evidence>
<feature type="binding site" evidence="6 7">
    <location>
        <position position="132"/>
    </location>
    <ligand>
        <name>S-adenosyl-L-methionine</name>
        <dbReference type="ChEBI" id="CHEBI:59789"/>
    </ligand>
</feature>
<keyword evidence="1 6" id="KW-0963">Cytoplasm</keyword>
<dbReference type="InterPro" id="IPR029026">
    <property type="entry name" value="tRNA_m1G_MTases_N"/>
</dbReference>
<dbReference type="GO" id="GO:0003723">
    <property type="term" value="F:RNA binding"/>
    <property type="evidence" value="ECO:0007669"/>
    <property type="project" value="InterPro"/>
</dbReference>
<dbReference type="OrthoDB" id="9789043at2"/>
<dbReference type="InterPro" id="IPR001537">
    <property type="entry name" value="SpoU_MeTrfase"/>
</dbReference>
<organism evidence="9 10">
    <name type="scientific">Peptoclostridium litorale DSM 5388</name>
    <dbReference type="NCBI Taxonomy" id="1121324"/>
    <lineage>
        <taxon>Bacteria</taxon>
        <taxon>Bacillati</taxon>
        <taxon>Bacillota</taxon>
        <taxon>Clostridia</taxon>
        <taxon>Peptostreptococcales</taxon>
        <taxon>Peptoclostridiaceae</taxon>
        <taxon>Peptoclostridium</taxon>
    </lineage>
</organism>
<evidence type="ECO:0000313" key="9">
    <source>
        <dbReference type="EMBL" id="KDR95548.1"/>
    </source>
</evidence>
<evidence type="ECO:0000256" key="4">
    <source>
        <dbReference type="ARBA" id="ARBA00022691"/>
    </source>
</evidence>
<comment type="subcellular location">
    <subcellularLocation>
        <location evidence="6">Cytoplasm</location>
    </subcellularLocation>
</comment>
<dbReference type="GO" id="GO:0141102">
    <property type="term" value="F:tRNA (5-carboxymethylaminomethyluridine(34)-2'-O)-methyltransferase activity"/>
    <property type="evidence" value="ECO:0007669"/>
    <property type="project" value="RHEA"/>
</dbReference>
<proteinExistence type="inferred from homology"/>
<dbReference type="PANTHER" id="PTHR42971:SF1">
    <property type="entry name" value="TRNA (CYTIDINE(34)-2'-O)-METHYLTRANSFERASE"/>
    <property type="match status" value="1"/>
</dbReference>
<dbReference type="AlphaFoldDB" id="A0A069RFI9"/>
<evidence type="ECO:0000313" key="10">
    <source>
        <dbReference type="Proteomes" id="UP000027946"/>
    </source>
</evidence>
<keyword evidence="4 6" id="KW-0949">S-adenosyl-L-methionine</keyword>
<gene>
    <name evidence="9" type="primary">cspR</name>
    <name evidence="9" type="ORF">CLIT_10c02750</name>
</gene>
<dbReference type="RefSeq" id="WP_038263879.1">
    <property type="nucleotide sequence ID" value="NZ_FSRH01000006.1"/>
</dbReference>
<feature type="binding site" evidence="6 7">
    <location>
        <position position="101"/>
    </location>
    <ligand>
        <name>S-adenosyl-L-methionine</name>
        <dbReference type="ChEBI" id="CHEBI:59789"/>
    </ligand>
</feature>
<dbReference type="PANTHER" id="PTHR42971">
    <property type="entry name" value="TRNA (CYTIDINE(34)-2'-O)-METHYLTRANSFERASE"/>
    <property type="match status" value="1"/>
</dbReference>
<evidence type="ECO:0000256" key="6">
    <source>
        <dbReference type="HAMAP-Rule" id="MF_01885"/>
    </source>
</evidence>
<comment type="similarity">
    <text evidence="6">Belongs to the class IV-like SAM-binding methyltransferase superfamily. RNA methyltransferase TrmH family. TrmL subfamily.</text>
</comment>
<sequence length="156" mass="17964">MSLNIVLVEPEIPQNTGNIIRTCAVTGCRLHMVRPFGFVMDDKHLKRAGLDYWDIVSIDYYDSFEELKEKNNEAKFYYATTKAQKFHSDVEYEENCFIVFGKETKGLPEDMIGENIESCIRVPMRKVDKARSLNLSNTVAIVVYEALRQIGYPGLR</sequence>
<dbReference type="FunFam" id="3.40.1280.10:FF:000002">
    <property type="entry name" value="Peptidylprolyl isomerase"/>
    <property type="match status" value="1"/>
</dbReference>
<evidence type="ECO:0000259" key="8">
    <source>
        <dbReference type="Pfam" id="PF00588"/>
    </source>
</evidence>
<dbReference type="Gene3D" id="3.40.1280.10">
    <property type="match status" value="1"/>
</dbReference>
<name>A0A069RFI9_PEPLI</name>
<dbReference type="GO" id="GO:0042802">
    <property type="term" value="F:identical protein binding"/>
    <property type="evidence" value="ECO:0007669"/>
    <property type="project" value="UniProtKB-ARBA"/>
</dbReference>
<dbReference type="Pfam" id="PF00588">
    <property type="entry name" value="SpoU_methylase"/>
    <property type="match status" value="1"/>
</dbReference>
<dbReference type="NCBIfam" id="TIGR00185">
    <property type="entry name" value="tRNA_yibK_trmL"/>
    <property type="match status" value="1"/>
</dbReference>
<comment type="caution">
    <text evidence="6">Lacks conserved residue(s) required for the propagation of feature annotation.</text>
</comment>
<comment type="catalytic activity">
    <reaction evidence="6">
        <text>cytidine(34) in tRNA + S-adenosyl-L-methionine = 2'-O-methylcytidine(34) in tRNA + S-adenosyl-L-homocysteine + H(+)</text>
        <dbReference type="Rhea" id="RHEA:43084"/>
        <dbReference type="Rhea" id="RHEA-COMP:10331"/>
        <dbReference type="Rhea" id="RHEA-COMP:10332"/>
        <dbReference type="ChEBI" id="CHEBI:15378"/>
        <dbReference type="ChEBI" id="CHEBI:57856"/>
        <dbReference type="ChEBI" id="CHEBI:59789"/>
        <dbReference type="ChEBI" id="CHEBI:74495"/>
        <dbReference type="ChEBI" id="CHEBI:82748"/>
        <dbReference type="EC" id="2.1.1.207"/>
    </reaction>
</comment>
<protein>
    <recommendedName>
        <fullName evidence="6">Putative tRNA (cytidine(34)-2'-O)-methyltransferase</fullName>
        <ecNumber evidence="6">2.1.1.207</ecNumber>
    </recommendedName>
    <alternativeName>
        <fullName evidence="6">tRNA (cytidine/uridine-2'-O-)-methyltransferase</fullName>
    </alternativeName>
</protein>
<evidence type="ECO:0000256" key="1">
    <source>
        <dbReference type="ARBA" id="ARBA00022490"/>
    </source>
</evidence>
<dbReference type="GO" id="GO:0002130">
    <property type="term" value="P:wobble position ribose methylation"/>
    <property type="evidence" value="ECO:0007669"/>
    <property type="project" value="TreeGrafter"/>
</dbReference>
<keyword evidence="3 6" id="KW-0808">Transferase</keyword>
<keyword evidence="5 6" id="KW-0819">tRNA processing</keyword>